<evidence type="ECO:0000313" key="20">
    <source>
        <dbReference type="Proteomes" id="UP000249619"/>
    </source>
</evidence>
<organism evidence="19 20">
    <name type="scientific">Stemphylium lycopersici</name>
    <name type="common">Tomato gray leaf spot disease fungus</name>
    <name type="synonym">Thyrospora lycopersici</name>
    <dbReference type="NCBI Taxonomy" id="183478"/>
    <lineage>
        <taxon>Eukaryota</taxon>
        <taxon>Fungi</taxon>
        <taxon>Dikarya</taxon>
        <taxon>Ascomycota</taxon>
        <taxon>Pezizomycotina</taxon>
        <taxon>Dothideomycetes</taxon>
        <taxon>Pleosporomycetidae</taxon>
        <taxon>Pleosporales</taxon>
        <taxon>Pleosporineae</taxon>
        <taxon>Pleosporaceae</taxon>
        <taxon>Stemphylium</taxon>
    </lineage>
</organism>
<dbReference type="AlphaFoldDB" id="A0A364N7V2"/>
<dbReference type="Gene3D" id="2.60.40.2840">
    <property type="match status" value="1"/>
</dbReference>
<name>A0A364N7V2_STELY</name>
<evidence type="ECO:0000256" key="11">
    <source>
        <dbReference type="ARBA" id="ARBA00023098"/>
    </source>
</evidence>
<feature type="transmembrane region" description="Helical" evidence="16 17">
    <location>
        <begin position="227"/>
        <end position="247"/>
    </location>
</feature>
<evidence type="ECO:0000256" key="2">
    <source>
        <dbReference type="ARBA" id="ARBA00004969"/>
    </source>
</evidence>
<feature type="transmembrane region" description="Helical" evidence="16 17">
    <location>
        <begin position="418"/>
        <end position="439"/>
    </location>
</feature>
<dbReference type="GO" id="GO:0006656">
    <property type="term" value="P:phosphatidylcholine biosynthetic process"/>
    <property type="evidence" value="ECO:0007669"/>
    <property type="project" value="UniProtKB-UniRule"/>
</dbReference>
<keyword evidence="14 16" id="KW-1208">Phospholipid metabolism</keyword>
<feature type="transmembrane region" description="Helical" evidence="16 17">
    <location>
        <begin position="394"/>
        <end position="412"/>
    </location>
</feature>
<dbReference type="PIRSF" id="PIRSF000383">
    <property type="entry name" value="PEAMT"/>
    <property type="match status" value="1"/>
</dbReference>
<evidence type="ECO:0000256" key="12">
    <source>
        <dbReference type="ARBA" id="ARBA00023136"/>
    </source>
</evidence>
<keyword evidence="4 16" id="KW-0444">Lipid biosynthesis</keyword>
<sequence length="980" mass="110704">MADVSNGPQADGGQLRERPTAKPLHLNNADDAKQRVLQLNEQEDKDHKGDDEKKRTYGRTPDGTVFIVPQTHDMVSQLLSPSQPKNLSDIAVLAVLASLILTFYVLPQRARIPVFAVVFLFWRAGYNVGIGWLLDGQSKHNRLVLWAKQSHIFEKPETGKNPNPALYQLLKRELETKIPKDYKFEEAPLEYNTWLVFRRVVDLILMCDFVSYCLFALACFNRPQESFFLFLLRWTTGVVLFLFNVWVKLDAHRVVKDYACWGDFFYLIDAQLTFDGVFEMAPHPMYSVGYAGFYGIALMTASYKVLAISIIAHAAQFAFLYIVEEPHIDATYNPPPPRRTRHNSGGVIAQEDRPKTSQSDLAFGETAYDPTKQPAPTHHIVGPLNTDFHRCIDVAVVLLSFYMISLAALTPNTWSVKAFFFVNAFGWRLWYALGLGYILDRQSKKKNWTKHFIKYGDTKEEAWRQWKCLYHISMTMTHTSYVALAWKVYCMPQDGLIGLALFRHVLGVGMIALQLWVTSSIYESLGEFGFFCGDFFFDPPSRSLTYSGIYRFLNNPERVLGLAGVWGIALITWSPAVFYLATTAHVLNLAFLQFVEKPHVIKLYGRSLREMSGVSKTVLQALPGPVRQWQSSADKYIDSIVESIEQFLDTARPKVAANVDTFVQDTTSLLKAYPTRIPVSRTQDISGLDAKQYKLEVEGTFLPATVEKQKNGGREGELARTPAVRTSQFKTLTLEYGAPIRVRWQAPLNHSKKDWIGLYMVADNQSRDVTRISSNGRWVATNKDVFDSARADDGILVSDKLQPANPADDESSDCYSGEVEFRGDKLWWTTGVFEFRYHHGGRHQVMALSQAFEIQIPKFDEDDVEVDESGSIHRAVESSLLPVIQNCFDRDPEIAPSTPEEPFGSLVERDGKFAKRVVFAVHQMFGIEFAPEVVQADGTVRNLAWRICNAKKVLEYADLKGGCGGYVSALASLRCGELVG</sequence>
<keyword evidence="6 16" id="KW-0808">Transferase</keyword>
<comment type="function">
    <text evidence="15 16 17">Catalyzes the first step of the methylation pathway of phosphatidylcholine biosynthesis, the SAM-dependent methylation of phosphatidylethanolamine (PE) to phosphatidylmonomethylethanolamine (PMME).</text>
</comment>
<dbReference type="GO" id="GO:0005789">
    <property type="term" value="C:endoplasmic reticulum membrane"/>
    <property type="evidence" value="ECO:0007669"/>
    <property type="project" value="UniProtKB-SubCell"/>
</dbReference>
<comment type="catalytic activity">
    <reaction evidence="16 17">
        <text>a 1,2-diacyl-sn-glycero-3-phosphoethanolamine + S-adenosyl-L-methionine = a 1,2-diacyl-sn-glycero-3-phospho-N-methylethanolamine + S-adenosyl-L-homocysteine + H(+)</text>
        <dbReference type="Rhea" id="RHEA:11164"/>
        <dbReference type="ChEBI" id="CHEBI:15378"/>
        <dbReference type="ChEBI" id="CHEBI:57856"/>
        <dbReference type="ChEBI" id="CHEBI:59789"/>
        <dbReference type="ChEBI" id="CHEBI:64573"/>
        <dbReference type="ChEBI" id="CHEBI:64612"/>
        <dbReference type="EC" id="2.1.1.17"/>
    </reaction>
</comment>
<evidence type="ECO:0000256" key="10">
    <source>
        <dbReference type="ARBA" id="ARBA00022989"/>
    </source>
</evidence>
<feature type="transmembrane region" description="Helical" evidence="16 17">
    <location>
        <begin position="200"/>
        <end position="220"/>
    </location>
</feature>
<feature type="transmembrane region" description="Helical" evidence="16 17">
    <location>
        <begin position="114"/>
        <end position="134"/>
    </location>
</feature>
<evidence type="ECO:0000256" key="4">
    <source>
        <dbReference type="ARBA" id="ARBA00022516"/>
    </source>
</evidence>
<keyword evidence="11 16" id="KW-0443">Lipid metabolism</keyword>
<protein>
    <recommendedName>
        <fullName evidence="16 17">Phosphatidylethanolamine N-methyltransferase</fullName>
        <shortName evidence="16">PE methyltransferase</shortName>
        <shortName evidence="16 17">PEAMT</shortName>
        <shortName evidence="16">PEMT</shortName>
        <ecNumber evidence="16 17">2.1.1.17</ecNumber>
    </recommendedName>
</protein>
<dbReference type="Proteomes" id="UP000249619">
    <property type="component" value="Unassembled WGS sequence"/>
</dbReference>
<comment type="caution">
    <text evidence="19">The sequence shown here is derived from an EMBL/GenBank/DDBJ whole genome shotgun (WGS) entry which is preliminary data.</text>
</comment>
<evidence type="ECO:0000256" key="6">
    <source>
        <dbReference type="ARBA" id="ARBA00022679"/>
    </source>
</evidence>
<accession>A0A364N7V2</accession>
<dbReference type="PROSITE" id="PS51598">
    <property type="entry name" value="SAM_CHO2"/>
    <property type="match status" value="1"/>
</dbReference>
<keyword evidence="7 16" id="KW-0949">S-adenosyl-L-methionine</keyword>
<dbReference type="PANTHER" id="PTHR32138">
    <property type="entry name" value="PHOSPHATIDYLETHANOLAMINE N-METHYLTRANSFERASE"/>
    <property type="match status" value="1"/>
</dbReference>
<dbReference type="PANTHER" id="PTHR32138:SF0">
    <property type="entry name" value="PHOSPHATIDYLETHANOLAMINE N-METHYLTRANSFERASE"/>
    <property type="match status" value="1"/>
</dbReference>
<keyword evidence="9 16" id="KW-0256">Endoplasmic reticulum</keyword>
<feature type="region of interest" description="Disordered" evidence="18">
    <location>
        <begin position="332"/>
        <end position="360"/>
    </location>
</feature>
<comment type="pathway">
    <text evidence="3">Lipid metabolism.</text>
</comment>
<dbReference type="InterPro" id="IPR007318">
    <property type="entry name" value="Phopholipid_MeTrfase"/>
</dbReference>
<dbReference type="InterPro" id="IPR016219">
    <property type="entry name" value="Phosphatid-EA_MeTrfase_fun"/>
</dbReference>
<dbReference type="SMR" id="A0A364N7V2"/>
<keyword evidence="8 16" id="KW-0812">Transmembrane</keyword>
<dbReference type="GO" id="GO:0032541">
    <property type="term" value="C:cortical endoplasmic reticulum"/>
    <property type="evidence" value="ECO:0007669"/>
    <property type="project" value="EnsemblFungi"/>
</dbReference>
<evidence type="ECO:0000256" key="17">
    <source>
        <dbReference type="RuleBase" id="RU361122"/>
    </source>
</evidence>
<evidence type="ECO:0000256" key="15">
    <source>
        <dbReference type="ARBA" id="ARBA00057332"/>
    </source>
</evidence>
<evidence type="ECO:0000256" key="14">
    <source>
        <dbReference type="ARBA" id="ARBA00023264"/>
    </source>
</evidence>
<evidence type="ECO:0000256" key="5">
    <source>
        <dbReference type="ARBA" id="ARBA00022603"/>
    </source>
</evidence>
<feature type="compositionally biased region" description="Basic and acidic residues" evidence="18">
    <location>
        <begin position="42"/>
        <end position="55"/>
    </location>
</feature>
<dbReference type="EMBL" id="QGDH01000037">
    <property type="protein sequence ID" value="RAR13350.1"/>
    <property type="molecule type" value="Genomic_DNA"/>
</dbReference>
<gene>
    <name evidence="19" type="ORF">DDE83_003350</name>
</gene>
<keyword evidence="13 16" id="KW-0594">Phospholipid biosynthesis</keyword>
<feature type="transmembrane region" description="Helical" evidence="16 17">
    <location>
        <begin position="291"/>
        <end position="312"/>
    </location>
</feature>
<dbReference type="OrthoDB" id="4583at2759"/>
<evidence type="ECO:0000313" key="19">
    <source>
        <dbReference type="EMBL" id="RAR13350.1"/>
    </source>
</evidence>
<comment type="caution">
    <text evidence="16 17">Lacks conserved residue(s) required for the propagation of feature annotation.</text>
</comment>
<proteinExistence type="inferred from homology"/>
<dbReference type="GO" id="GO:0032259">
    <property type="term" value="P:methylation"/>
    <property type="evidence" value="ECO:0007669"/>
    <property type="project" value="UniProtKB-KW"/>
</dbReference>
<dbReference type="PROSITE" id="PS50244">
    <property type="entry name" value="S5A_REDUCTASE"/>
    <property type="match status" value="1"/>
</dbReference>
<feature type="transmembrane region" description="Helical" evidence="16 17">
    <location>
        <begin position="559"/>
        <end position="581"/>
    </location>
</feature>
<evidence type="ECO:0000256" key="18">
    <source>
        <dbReference type="SAM" id="MobiDB-lite"/>
    </source>
</evidence>
<dbReference type="GO" id="GO:0004608">
    <property type="term" value="F:phosphatidylethanolamine N-methyltransferase activity"/>
    <property type="evidence" value="ECO:0007669"/>
    <property type="project" value="UniProtKB-UniRule"/>
</dbReference>
<reference evidence="20" key="1">
    <citation type="submission" date="2018-05" db="EMBL/GenBank/DDBJ databases">
        <title>Draft genome sequence of Stemphylium lycopersici strain CIDEFI 213.</title>
        <authorList>
            <person name="Medina R."/>
            <person name="Franco M.E.E."/>
            <person name="Lucentini C.G."/>
            <person name="Saparrat M.C.N."/>
            <person name="Balatti P.A."/>
        </authorList>
    </citation>
    <scope>NUCLEOTIDE SEQUENCE [LARGE SCALE GENOMIC DNA]</scope>
    <source>
        <strain evidence="20">CIDEFI 213</strain>
    </source>
</reference>
<feature type="region of interest" description="Disordered" evidence="18">
    <location>
        <begin position="1"/>
        <end position="63"/>
    </location>
</feature>
<keyword evidence="20" id="KW-1185">Reference proteome</keyword>
<evidence type="ECO:0000256" key="1">
    <source>
        <dbReference type="ARBA" id="ARBA00004127"/>
    </source>
</evidence>
<dbReference type="FunFam" id="2.60.40.2840:FF:000006">
    <property type="entry name" value="Phosphatidylethanolamine N-methyltransferase"/>
    <property type="match status" value="1"/>
</dbReference>
<comment type="similarity">
    <text evidence="16 17">Belongs to the class VI-like SAM-binding methyltransferase superfamily. CHO2 family.</text>
</comment>
<dbReference type="EC" id="2.1.1.17" evidence="16 17"/>
<evidence type="ECO:0000256" key="3">
    <source>
        <dbReference type="ARBA" id="ARBA00005189"/>
    </source>
</evidence>
<evidence type="ECO:0000256" key="8">
    <source>
        <dbReference type="ARBA" id="ARBA00022692"/>
    </source>
</evidence>
<evidence type="ECO:0000256" key="16">
    <source>
        <dbReference type="HAMAP-Rule" id="MF_03217"/>
    </source>
</evidence>
<comment type="pathway">
    <text evidence="2 16 17">Phospholipid metabolism; phosphatidylcholine biosynthesis.</text>
</comment>
<keyword evidence="12 16" id="KW-0472">Membrane</keyword>
<feature type="transmembrane region" description="Helical" evidence="16 17">
    <location>
        <begin position="90"/>
        <end position="107"/>
    </location>
</feature>
<evidence type="ECO:0000256" key="13">
    <source>
        <dbReference type="ARBA" id="ARBA00023209"/>
    </source>
</evidence>
<evidence type="ECO:0000256" key="7">
    <source>
        <dbReference type="ARBA" id="ARBA00022691"/>
    </source>
</evidence>
<keyword evidence="10 16" id="KW-1133">Transmembrane helix</keyword>
<keyword evidence="5 16" id="KW-0489">Methyltransferase</keyword>
<dbReference type="GO" id="GO:0097038">
    <property type="term" value="C:perinuclear endoplasmic reticulum"/>
    <property type="evidence" value="ECO:0007669"/>
    <property type="project" value="EnsemblFungi"/>
</dbReference>
<dbReference type="STRING" id="183478.A0A364N7V2"/>
<dbReference type="Pfam" id="PF04191">
    <property type="entry name" value="PEMT"/>
    <property type="match status" value="2"/>
</dbReference>
<dbReference type="HAMAP" id="MF_03217">
    <property type="entry name" value="PEMT"/>
    <property type="match status" value="1"/>
</dbReference>
<dbReference type="UniPathway" id="UPA00753"/>
<evidence type="ECO:0000256" key="9">
    <source>
        <dbReference type="ARBA" id="ARBA00022824"/>
    </source>
</evidence>
<comment type="subcellular location">
    <subcellularLocation>
        <location evidence="1">Endomembrane system</location>
        <topology evidence="1">Multi-pass membrane protein</topology>
    </subcellularLocation>
    <subcellularLocation>
        <location evidence="16 17">Endoplasmic reticulum membrane</location>
        <topology evidence="16 17">Multi-pass membrane protein</topology>
    </subcellularLocation>
</comment>